<feature type="region of interest" description="Disordered" evidence="1">
    <location>
        <begin position="526"/>
        <end position="546"/>
    </location>
</feature>
<protein>
    <submittedName>
        <fullName evidence="2">Uncharacterized protein</fullName>
    </submittedName>
</protein>
<feature type="compositionally biased region" description="Basic and acidic residues" evidence="1">
    <location>
        <begin position="238"/>
        <end position="259"/>
    </location>
</feature>
<evidence type="ECO:0000256" key="1">
    <source>
        <dbReference type="SAM" id="MobiDB-lite"/>
    </source>
</evidence>
<sequence length="754" mass="83992">SVEDITALPFSRELRTSPHLRPATQETADIPYDWNLQSRSHHSLPTVRERTGKLQRNPSRNKRAAYDSPLAKRKPSKKRKDEHIREEEIRSMTAPGNIPRKPGGVDNGLLSRDTRNMRSGLNRSLERPMSKVSLPHEDSIHSAMSTPTDGRNYKLGIRDIVAPRPTMRYTVSNPYSIYAQPSRGESRATTKSAKKSFTAQGIDSISERARVDSLADEFDSAELKELMDRDKRRKETKRKNDIEKVQRKLQKRVDKQRAKEFQREPISPMEDVRETGPAIPAPISPIASNTPSIARENIPRMPVIGSHGDEDDRQTVETPFEELDRMDMDRPESANSATSYSHGDVLPNSPLCPGDRTKASKVLGENVAHGDYSKVSKVLGENLHRPLSLATPPPEIRRESVKQERKRSGMWSAIFRRDRRKSFVDVGASPSEVSFSNTSRESMSRHHPPTHLHQAISDTSRSQSGGPIRTQSKFREHLPELPISPPDSRVQSPEATTAGAQAIATRRGIVPASIKTDIVSRRVSSPYENLTSHGRTDSPASGGRLSNLMSQSLASVDSEASWLSGKPHRMSSTARTHNSTGTASVSQVANDFSASYEELGMPDDEYFRRLKTPHGEAQTSIARRISNKESRSAIAAGRERSESADARRSDSTRRRKVEGETVVHTGASRHPTVVHRDARVKSSEGLLNQYNEADVKAENAYITPRESPRRETFEEGEISGEDTFLSHAKSINLGKDHARKISTGSAKLLDITNR</sequence>
<dbReference type="OrthoDB" id="4152802at2759"/>
<feature type="compositionally biased region" description="Polar residues" evidence="1">
    <location>
        <begin position="431"/>
        <end position="441"/>
    </location>
</feature>
<dbReference type="EMBL" id="MU007080">
    <property type="protein sequence ID" value="KAF2423576.1"/>
    <property type="molecule type" value="Genomic_DNA"/>
</dbReference>
<accession>A0A9P4NJQ2</accession>
<feature type="non-terminal residue" evidence="2">
    <location>
        <position position="754"/>
    </location>
</feature>
<feature type="compositionally biased region" description="Basic and acidic residues" evidence="1">
    <location>
        <begin position="626"/>
        <end position="660"/>
    </location>
</feature>
<feature type="compositionally biased region" description="Polar residues" evidence="1">
    <location>
        <begin position="456"/>
        <end position="469"/>
    </location>
</feature>
<feature type="region of interest" description="Disordered" evidence="1">
    <location>
        <begin position="614"/>
        <end position="660"/>
    </location>
</feature>
<feature type="region of interest" description="Disordered" evidence="1">
    <location>
        <begin position="229"/>
        <end position="259"/>
    </location>
</feature>
<name>A0A9P4NJQ2_9PEZI</name>
<organism evidence="2 3">
    <name type="scientific">Tothia fuscella</name>
    <dbReference type="NCBI Taxonomy" id="1048955"/>
    <lineage>
        <taxon>Eukaryota</taxon>
        <taxon>Fungi</taxon>
        <taxon>Dikarya</taxon>
        <taxon>Ascomycota</taxon>
        <taxon>Pezizomycotina</taxon>
        <taxon>Dothideomycetes</taxon>
        <taxon>Pleosporomycetidae</taxon>
        <taxon>Venturiales</taxon>
        <taxon>Cylindrosympodiaceae</taxon>
        <taxon>Tothia</taxon>
    </lineage>
</organism>
<evidence type="ECO:0000313" key="3">
    <source>
        <dbReference type="Proteomes" id="UP000800235"/>
    </source>
</evidence>
<feature type="compositionally biased region" description="Basic and acidic residues" evidence="1">
    <location>
        <begin position="395"/>
        <end position="404"/>
    </location>
</feature>
<feature type="compositionally biased region" description="Basic and acidic residues" evidence="1">
    <location>
        <begin position="79"/>
        <end position="90"/>
    </location>
</feature>
<feature type="compositionally biased region" description="Polar residues" evidence="1">
    <location>
        <begin position="570"/>
        <end position="584"/>
    </location>
</feature>
<comment type="caution">
    <text evidence="2">The sequence shown here is derived from an EMBL/GenBank/DDBJ whole genome shotgun (WGS) entry which is preliminary data.</text>
</comment>
<dbReference type="Proteomes" id="UP000800235">
    <property type="component" value="Unassembled WGS sequence"/>
</dbReference>
<feature type="region of interest" description="Disordered" evidence="1">
    <location>
        <begin position="331"/>
        <end position="350"/>
    </location>
</feature>
<feature type="region of interest" description="Disordered" evidence="1">
    <location>
        <begin position="559"/>
        <end position="584"/>
    </location>
</feature>
<reference evidence="2" key="1">
    <citation type="journal article" date="2020" name="Stud. Mycol.">
        <title>101 Dothideomycetes genomes: a test case for predicting lifestyles and emergence of pathogens.</title>
        <authorList>
            <person name="Haridas S."/>
            <person name="Albert R."/>
            <person name="Binder M."/>
            <person name="Bloem J."/>
            <person name="Labutti K."/>
            <person name="Salamov A."/>
            <person name="Andreopoulos B."/>
            <person name="Baker S."/>
            <person name="Barry K."/>
            <person name="Bills G."/>
            <person name="Bluhm B."/>
            <person name="Cannon C."/>
            <person name="Castanera R."/>
            <person name="Culley D."/>
            <person name="Daum C."/>
            <person name="Ezra D."/>
            <person name="Gonzalez J."/>
            <person name="Henrissat B."/>
            <person name="Kuo A."/>
            <person name="Liang C."/>
            <person name="Lipzen A."/>
            <person name="Lutzoni F."/>
            <person name="Magnuson J."/>
            <person name="Mondo S."/>
            <person name="Nolan M."/>
            <person name="Ohm R."/>
            <person name="Pangilinan J."/>
            <person name="Park H.-J."/>
            <person name="Ramirez L."/>
            <person name="Alfaro M."/>
            <person name="Sun H."/>
            <person name="Tritt A."/>
            <person name="Yoshinaga Y."/>
            <person name="Zwiers L.-H."/>
            <person name="Turgeon B."/>
            <person name="Goodwin S."/>
            <person name="Spatafora J."/>
            <person name="Crous P."/>
            <person name="Grigoriev I."/>
        </authorList>
    </citation>
    <scope>NUCLEOTIDE SEQUENCE</scope>
    <source>
        <strain evidence="2">CBS 130266</strain>
    </source>
</reference>
<gene>
    <name evidence="2" type="ORF">EJ08DRAFT_571405</name>
</gene>
<feature type="region of interest" description="Disordered" evidence="1">
    <location>
        <begin position="428"/>
        <end position="469"/>
    </location>
</feature>
<feature type="non-terminal residue" evidence="2">
    <location>
        <position position="1"/>
    </location>
</feature>
<feature type="region of interest" description="Disordered" evidence="1">
    <location>
        <begin position="271"/>
        <end position="290"/>
    </location>
</feature>
<proteinExistence type="predicted"/>
<evidence type="ECO:0000313" key="2">
    <source>
        <dbReference type="EMBL" id="KAF2423576.1"/>
    </source>
</evidence>
<feature type="compositionally biased region" description="Basic and acidic residues" evidence="1">
    <location>
        <begin position="124"/>
        <end position="133"/>
    </location>
</feature>
<feature type="region of interest" description="Disordered" evidence="1">
    <location>
        <begin position="385"/>
        <end position="404"/>
    </location>
</feature>
<dbReference type="AlphaFoldDB" id="A0A9P4NJQ2"/>
<feature type="region of interest" description="Disordered" evidence="1">
    <location>
        <begin position="1"/>
        <end position="133"/>
    </location>
</feature>
<keyword evidence="3" id="KW-1185">Reference proteome</keyword>